<dbReference type="GeneID" id="28957458"/>
<name>A0A0J9WVA4_FUSO4</name>
<reference evidence="2" key="1">
    <citation type="submission" date="2007-04" db="EMBL/GenBank/DDBJ databases">
        <authorList>
            <consortium name="The Broad Institute Genome Sequencing Platform"/>
            <person name="Birren B."/>
            <person name="Lander E."/>
            <person name="Galagan J."/>
            <person name="Nusbaum C."/>
            <person name="Devon K."/>
            <person name="Ma L.-J."/>
            <person name="Jaffe D."/>
            <person name="Butler J."/>
            <person name="Alvarez P."/>
            <person name="Gnerre S."/>
            <person name="Grabherr M."/>
            <person name="Kleber M."/>
            <person name="Mauceli E."/>
            <person name="Brockman W."/>
            <person name="MacCallum I.A."/>
            <person name="Young S."/>
            <person name="LaButti K."/>
            <person name="DeCaprio D."/>
            <person name="Crawford M."/>
            <person name="Koehrsen M."/>
            <person name="Engels R."/>
            <person name="Montgomery P."/>
            <person name="Pearson M."/>
            <person name="Howarth C."/>
            <person name="Larson L."/>
            <person name="White J."/>
            <person name="O'Leary S."/>
            <person name="Kodira C."/>
            <person name="Zeng Q."/>
            <person name="Yandava C."/>
            <person name="Alvarado L."/>
            <person name="Kistler C."/>
            <person name="Shim W.-B."/>
            <person name="Kang S."/>
            <person name="Woloshuk C."/>
        </authorList>
    </citation>
    <scope>NUCLEOTIDE SEQUENCE</scope>
    <source>
        <strain evidence="2">4287</strain>
    </source>
</reference>
<dbReference type="KEGG" id="fox:FOXG_16611"/>
<gene>
    <name evidence="2" type="ORF">FOXG_16611</name>
</gene>
<dbReference type="Proteomes" id="UP000009097">
    <property type="component" value="Unassembled WGS sequence"/>
</dbReference>
<proteinExistence type="predicted"/>
<evidence type="ECO:0000256" key="1">
    <source>
        <dbReference type="SAM" id="MobiDB-lite"/>
    </source>
</evidence>
<organism evidence="2 3">
    <name type="scientific">Fusarium oxysporum f. sp. lycopersici (strain 4287 / CBS 123668 / FGSC 9935 / NRRL 34936)</name>
    <name type="common">Fusarium vascular wilt of tomato</name>
    <dbReference type="NCBI Taxonomy" id="426428"/>
    <lineage>
        <taxon>Eukaryota</taxon>
        <taxon>Fungi</taxon>
        <taxon>Dikarya</taxon>
        <taxon>Ascomycota</taxon>
        <taxon>Pezizomycotina</taxon>
        <taxon>Sordariomycetes</taxon>
        <taxon>Hypocreomycetidae</taxon>
        <taxon>Hypocreales</taxon>
        <taxon>Nectriaceae</taxon>
        <taxon>Fusarium</taxon>
        <taxon>Fusarium oxysporum species complex</taxon>
    </lineage>
</organism>
<reference evidence="2" key="2">
    <citation type="journal article" date="2010" name="Nature">
        <title>Comparative genomics reveals mobile pathogenicity chromosomes in Fusarium.</title>
        <authorList>
            <person name="Ma L.J."/>
            <person name="van der Does H.C."/>
            <person name="Borkovich K.A."/>
            <person name="Coleman J.J."/>
            <person name="Daboussi M.J."/>
            <person name="Di Pietro A."/>
            <person name="Dufresne M."/>
            <person name="Freitag M."/>
            <person name="Grabherr M."/>
            <person name="Henrissat B."/>
            <person name="Houterman P.M."/>
            <person name="Kang S."/>
            <person name="Shim W.B."/>
            <person name="Woloshuk C."/>
            <person name="Xie X."/>
            <person name="Xu J.R."/>
            <person name="Antoniw J."/>
            <person name="Baker S.E."/>
            <person name="Bluhm B.H."/>
            <person name="Breakspear A."/>
            <person name="Brown D.W."/>
            <person name="Butchko R.A."/>
            <person name="Chapman S."/>
            <person name="Coulson R."/>
            <person name="Coutinho P.M."/>
            <person name="Danchin E.G."/>
            <person name="Diener A."/>
            <person name="Gale L.R."/>
            <person name="Gardiner D.M."/>
            <person name="Goff S."/>
            <person name="Hammond-Kosack K.E."/>
            <person name="Hilburn K."/>
            <person name="Hua-Van A."/>
            <person name="Jonkers W."/>
            <person name="Kazan K."/>
            <person name="Kodira C.D."/>
            <person name="Koehrsen M."/>
            <person name="Kumar L."/>
            <person name="Lee Y.H."/>
            <person name="Li L."/>
            <person name="Manners J.M."/>
            <person name="Miranda-Saavedra D."/>
            <person name="Mukherjee M."/>
            <person name="Park G."/>
            <person name="Park J."/>
            <person name="Park S.Y."/>
            <person name="Proctor R.H."/>
            <person name="Regev A."/>
            <person name="Ruiz-Roldan M.C."/>
            <person name="Sain D."/>
            <person name="Sakthikumar S."/>
            <person name="Sykes S."/>
            <person name="Schwartz D.C."/>
            <person name="Turgeon B.G."/>
            <person name="Wapinski I."/>
            <person name="Yoder O."/>
            <person name="Young S."/>
            <person name="Zeng Q."/>
            <person name="Zhou S."/>
            <person name="Galagan J."/>
            <person name="Cuomo C.A."/>
            <person name="Kistler H.C."/>
            <person name="Rep M."/>
        </authorList>
    </citation>
    <scope>NUCLEOTIDE SEQUENCE [LARGE SCALE GENOMIC DNA]</scope>
    <source>
        <strain evidence="2">4287</strain>
    </source>
</reference>
<evidence type="ECO:0000313" key="2">
    <source>
        <dbReference type="EMBL" id="KNB19187.1"/>
    </source>
</evidence>
<evidence type="ECO:0000313" key="3">
    <source>
        <dbReference type="Proteomes" id="UP000009097"/>
    </source>
</evidence>
<feature type="compositionally biased region" description="Low complexity" evidence="1">
    <location>
        <begin position="63"/>
        <end position="88"/>
    </location>
</feature>
<dbReference type="EMBL" id="DS231730">
    <property type="protein sequence ID" value="KNB19187.1"/>
    <property type="molecule type" value="Genomic_DNA"/>
</dbReference>
<feature type="region of interest" description="Disordered" evidence="1">
    <location>
        <begin position="1"/>
        <end position="97"/>
    </location>
</feature>
<sequence length="530" mass="59154">MASLDTNRSPQPTTSRKRRHAASNASKAISALIADPFNDEAPDPTPATPPSKRRIAQDESPYTNNSSFADSSADESSPAPTESSPIDSESSDESSAVATGGTITVLSADPIENRLHPLEPTASNLHTVAAEVGLVEDPMEFIYALEIQPGRNYQPRVVDSEGRLNVDHPLHRADGWVLQAEQLGEDGARRFTRLDKDVFSYEESMQICERLTDALNRWPDLDAISVGGTGTLRRRYAVRILFRAIQNKLFPDRPLLYHPPSLVLFKAQKSRIGHHTNITFDVINPSTLKAEQSTWSFHRQMFETGLAAHVIPEPKNVIFCHMPPLFPSSFKTLTDQPMDLTKVADLNDEAGYQRAYQIGKFITSLWLRTKSPFITRAEVVDFCRETVKPFAPRPSPWKVHRSAVSRFIEISPRITEEHPTFVFKQITIHGSDFFWLRPVIQAGQDALAKTGDQRKMWQARSEPQTLPTNRSRLESLQPAYALARWKRKPPSIIPAAFVALKPSVALSTLTIRRASGYATLAVNEGIKSSD</sequence>
<dbReference type="RefSeq" id="XP_018257232.1">
    <property type="nucleotide sequence ID" value="XM_018396638.1"/>
</dbReference>
<dbReference type="VEuPathDB" id="FungiDB:FOXG_16611"/>
<accession>A0A0J9WVA4</accession>
<feature type="compositionally biased region" description="Polar residues" evidence="1">
    <location>
        <begin position="1"/>
        <end position="14"/>
    </location>
</feature>
<protein>
    <submittedName>
        <fullName evidence="2">Uncharacterized protein</fullName>
    </submittedName>
</protein>
<dbReference type="AlphaFoldDB" id="A0A0J9WVA4"/>
<dbReference type="OrthoDB" id="5106343at2759"/>